<accession>A0A2M9EXI7</accession>
<dbReference type="EC" id="2.3.1.82" evidence="2"/>
<evidence type="ECO:0000256" key="4">
    <source>
        <dbReference type="ARBA" id="ARBA00022679"/>
    </source>
</evidence>
<feature type="domain" description="N-acetyltransferase" evidence="9">
    <location>
        <begin position="1"/>
        <end position="148"/>
    </location>
</feature>
<dbReference type="Proteomes" id="UP000228680">
    <property type="component" value="Unassembled WGS sequence"/>
</dbReference>
<dbReference type="CDD" id="cd04301">
    <property type="entry name" value="NAT_SF"/>
    <property type="match status" value="1"/>
</dbReference>
<dbReference type="GO" id="GO:0047663">
    <property type="term" value="F:aminoglycoside 6'-N-acetyltransferase activity"/>
    <property type="evidence" value="ECO:0007669"/>
    <property type="project" value="UniProtKB-EC"/>
</dbReference>
<dbReference type="Gene3D" id="3.40.630.30">
    <property type="match status" value="1"/>
</dbReference>
<evidence type="ECO:0000256" key="3">
    <source>
        <dbReference type="ARBA" id="ARBA00017677"/>
    </source>
</evidence>
<evidence type="ECO:0000256" key="6">
    <source>
        <dbReference type="ARBA" id="ARBA00023315"/>
    </source>
</evidence>
<dbReference type="GO" id="GO:0046677">
    <property type="term" value="P:response to antibiotic"/>
    <property type="evidence" value="ECO:0007669"/>
    <property type="project" value="UniProtKB-KW"/>
</dbReference>
<dbReference type="NCBIfam" id="NF043067">
    <property type="entry name" value="AAC_6p_group_E"/>
    <property type="match status" value="1"/>
</dbReference>
<dbReference type="Pfam" id="PF00583">
    <property type="entry name" value="Acetyltransf_1"/>
    <property type="match status" value="1"/>
</dbReference>
<dbReference type="PIRSF" id="PIRSF000452">
    <property type="entry name" value="6-N-acetyltransf"/>
    <property type="match status" value="1"/>
</dbReference>
<evidence type="ECO:0000256" key="7">
    <source>
        <dbReference type="ARBA" id="ARBA00029660"/>
    </source>
</evidence>
<comment type="catalytic activity">
    <reaction evidence="8">
        <text>kanamycin B + acetyl-CoA = N(6')-acetylkanamycin B + CoA + H(+)</text>
        <dbReference type="Rhea" id="RHEA:16449"/>
        <dbReference type="ChEBI" id="CHEBI:15378"/>
        <dbReference type="ChEBI" id="CHEBI:57287"/>
        <dbReference type="ChEBI" id="CHEBI:57288"/>
        <dbReference type="ChEBI" id="CHEBI:58390"/>
        <dbReference type="ChEBI" id="CHEBI:58549"/>
        <dbReference type="EC" id="2.3.1.82"/>
    </reaction>
</comment>
<dbReference type="AlphaFoldDB" id="A0A2M9EXI7"/>
<dbReference type="InterPro" id="IPR000182">
    <property type="entry name" value="GNAT_dom"/>
</dbReference>
<organism evidence="10 11">
    <name type="scientific">Chryseomicrobium excrementi</name>
    <dbReference type="NCBI Taxonomy" id="2041346"/>
    <lineage>
        <taxon>Bacteria</taxon>
        <taxon>Bacillati</taxon>
        <taxon>Bacillota</taxon>
        <taxon>Bacilli</taxon>
        <taxon>Bacillales</taxon>
        <taxon>Caryophanaceae</taxon>
        <taxon>Chryseomicrobium</taxon>
    </lineage>
</organism>
<proteinExistence type="predicted"/>
<dbReference type="EMBL" id="PCGR01000004">
    <property type="protein sequence ID" value="PJK15908.1"/>
    <property type="molecule type" value="Genomic_DNA"/>
</dbReference>
<evidence type="ECO:0000256" key="5">
    <source>
        <dbReference type="ARBA" id="ARBA00023251"/>
    </source>
</evidence>
<keyword evidence="11" id="KW-1185">Reference proteome</keyword>
<gene>
    <name evidence="10" type="ORF">CQS04_11780</name>
</gene>
<dbReference type="PANTHER" id="PTHR43877">
    <property type="entry name" value="AMINOALKYLPHOSPHONATE N-ACETYLTRANSFERASE-RELATED-RELATED"/>
    <property type="match status" value="1"/>
</dbReference>
<evidence type="ECO:0000259" key="9">
    <source>
        <dbReference type="PROSITE" id="PS51186"/>
    </source>
</evidence>
<dbReference type="InterPro" id="IPR024170">
    <property type="entry name" value="Aminoglycoside_N6-AcTrfrase"/>
</dbReference>
<name>A0A2M9EXI7_9BACL</name>
<dbReference type="InterPro" id="IPR016181">
    <property type="entry name" value="Acyl_CoA_acyltransferase"/>
</dbReference>
<comment type="caution">
    <text evidence="10">The sequence shown here is derived from an EMBL/GenBank/DDBJ whole genome shotgun (WGS) entry which is preliminary data.</text>
</comment>
<sequence>MIIRQLTAQEHLHLIPLLQALWPGQERAEWLEELENSTRDPEVVFFLAWECVHAIGFSQVQLRHDYVEGTNSSPVGYLEGLYVHPNYRQRGIARHLVTACEEWASSKGCSEFASDVELPNVDSQRMHEKLGFQEANRVVCYVKPLGGN</sequence>
<protein>
    <recommendedName>
        <fullName evidence="3">Aminoglycoside N(6')-acetyltransferase type 1</fullName>
        <ecNumber evidence="2">2.3.1.82</ecNumber>
    </recommendedName>
    <alternativeName>
        <fullName evidence="7">Aminoglycoside resistance protein</fullName>
    </alternativeName>
</protein>
<reference evidence="10 11" key="1">
    <citation type="submission" date="2017-10" db="EMBL/GenBank/DDBJ databases">
        <title>Draft genome of Chryseomicrobium casticus sp. nov.</title>
        <authorList>
            <person name="Chakraborty R."/>
            <person name="Saha T."/>
        </authorList>
    </citation>
    <scope>NUCLEOTIDE SEQUENCE [LARGE SCALE GENOMIC DNA]</scope>
    <source>
        <strain evidence="10 11">ET03</strain>
    </source>
</reference>
<dbReference type="SUPFAM" id="SSF55729">
    <property type="entry name" value="Acyl-CoA N-acyltransferases (Nat)"/>
    <property type="match status" value="1"/>
</dbReference>
<keyword evidence="6" id="KW-0012">Acyltransferase</keyword>
<evidence type="ECO:0000313" key="11">
    <source>
        <dbReference type="Proteomes" id="UP000228680"/>
    </source>
</evidence>
<evidence type="ECO:0000313" key="10">
    <source>
        <dbReference type="EMBL" id="PJK15908.1"/>
    </source>
</evidence>
<dbReference type="InterPro" id="IPR050832">
    <property type="entry name" value="Bact_Acetyltransf"/>
</dbReference>
<comment type="subunit">
    <text evidence="1">Homodimer.</text>
</comment>
<dbReference type="OrthoDB" id="118633at2"/>
<dbReference type="RefSeq" id="WP_100354313.1">
    <property type="nucleotide sequence ID" value="NZ_PCGR01000004.1"/>
</dbReference>
<evidence type="ECO:0000256" key="1">
    <source>
        <dbReference type="ARBA" id="ARBA00011738"/>
    </source>
</evidence>
<evidence type="ECO:0000256" key="8">
    <source>
        <dbReference type="ARBA" id="ARBA00048923"/>
    </source>
</evidence>
<keyword evidence="5" id="KW-0046">Antibiotic resistance</keyword>
<evidence type="ECO:0000256" key="2">
    <source>
        <dbReference type="ARBA" id="ARBA00012888"/>
    </source>
</evidence>
<dbReference type="PROSITE" id="PS51186">
    <property type="entry name" value="GNAT"/>
    <property type="match status" value="1"/>
</dbReference>
<keyword evidence="4 10" id="KW-0808">Transferase</keyword>